<dbReference type="RefSeq" id="WP_118990597.1">
    <property type="nucleotide sequence ID" value="NZ_CP023434.1"/>
</dbReference>
<accession>A0A347WKT8</accession>
<organism evidence="1 2">
    <name type="scientific">Suicoccus acidiformans</name>
    <dbReference type="NCBI Taxonomy" id="2036206"/>
    <lineage>
        <taxon>Bacteria</taxon>
        <taxon>Bacillati</taxon>
        <taxon>Bacillota</taxon>
        <taxon>Bacilli</taxon>
        <taxon>Lactobacillales</taxon>
        <taxon>Aerococcaceae</taxon>
        <taxon>Suicoccus</taxon>
    </lineage>
</organism>
<evidence type="ECO:0000313" key="2">
    <source>
        <dbReference type="Proteomes" id="UP000263232"/>
    </source>
</evidence>
<reference evidence="1 2" key="1">
    <citation type="submission" date="2017-09" db="EMBL/GenBank/DDBJ databases">
        <title>Complete genome sequence of Oxytococcus suis strain ZY16052.</title>
        <authorList>
            <person name="Li F."/>
        </authorList>
    </citation>
    <scope>NUCLEOTIDE SEQUENCE [LARGE SCALE GENOMIC DNA]</scope>
    <source>
        <strain evidence="1 2">ZY16052</strain>
    </source>
</reference>
<dbReference type="KEGG" id="abae:CL176_06610"/>
<proteinExistence type="predicted"/>
<keyword evidence="2" id="KW-1185">Reference proteome</keyword>
<dbReference type="EMBL" id="CP023434">
    <property type="protein sequence ID" value="AXY25695.1"/>
    <property type="molecule type" value="Genomic_DNA"/>
</dbReference>
<dbReference type="AlphaFoldDB" id="A0A347WKT8"/>
<protein>
    <submittedName>
        <fullName evidence="1">Uncharacterized protein</fullName>
    </submittedName>
</protein>
<dbReference type="Proteomes" id="UP000263232">
    <property type="component" value="Chromosome"/>
</dbReference>
<evidence type="ECO:0000313" key="1">
    <source>
        <dbReference type="EMBL" id="AXY25695.1"/>
    </source>
</evidence>
<dbReference type="OrthoDB" id="2156382at2"/>
<sequence>MSLHENFKAHLDGKKVPYDYQEIQGGNHLFRMRYRITDDRSVVVEVIIQHSDDDYADVQMIYRQLHLLQDRNKEADALRLINELNESKTGYYYLFLAGDGEIFLRSLMRSGSDPEPLYQTIVIGSAIAKNIIPELAEKLG</sequence>
<name>A0A347WKT8_9LACT</name>
<gene>
    <name evidence="1" type="ORF">CL176_06610</name>
</gene>